<dbReference type="EMBL" id="AYJU01000017">
    <property type="protein sequence ID" value="EST53821.1"/>
    <property type="molecule type" value="Genomic_DNA"/>
</dbReference>
<dbReference type="Proteomes" id="UP000017973">
    <property type="component" value="Unassembled WGS sequence"/>
</dbReference>
<dbReference type="OrthoDB" id="2056865at2"/>
<name>V6M5D9_9BACL</name>
<dbReference type="HOGENOM" id="CLU_1473393_0_0_9"/>
<evidence type="ECO:0000313" key="2">
    <source>
        <dbReference type="Proteomes" id="UP000017973"/>
    </source>
</evidence>
<reference evidence="1 2" key="1">
    <citation type="journal article" date="2014" name="Genome Announc.">
        <title>Draft Genome Sequence of Brevibacillus panacihumi Strain W25, a Halotolerant Hydrocarbon-Degrading Bacterium.</title>
        <authorList>
            <person name="Wang X."/>
            <person name="Jin D."/>
            <person name="Zhou L."/>
            <person name="Wu L."/>
            <person name="An W."/>
            <person name="Chen Y."/>
            <person name="Zhao L."/>
        </authorList>
    </citation>
    <scope>NUCLEOTIDE SEQUENCE [LARGE SCALE GENOMIC DNA]</scope>
    <source>
        <strain evidence="1 2">W25</strain>
    </source>
</reference>
<accession>V6M5D9</accession>
<comment type="caution">
    <text evidence="1">The sequence shown here is derived from an EMBL/GenBank/DDBJ whole genome shotgun (WGS) entry which is preliminary data.</text>
</comment>
<proteinExistence type="predicted"/>
<organism evidence="1 2">
    <name type="scientific">Brevibacillus panacihumi W25</name>
    <dbReference type="NCBI Taxonomy" id="1408254"/>
    <lineage>
        <taxon>Bacteria</taxon>
        <taxon>Bacillati</taxon>
        <taxon>Bacillota</taxon>
        <taxon>Bacilli</taxon>
        <taxon>Bacillales</taxon>
        <taxon>Paenibacillaceae</taxon>
        <taxon>Brevibacillus</taxon>
    </lineage>
</organism>
<sequence length="188" mass="21400">MKKIAFIFPLAIATTFGWSGTTITPIEAATVAETQQGQIEEEQIITVEKLVVQREHDIFSFTKPSDSMGIVVSARDLYTLAYRKSGEDLGVKNKSELHFLQEGQEEGTSENAFIYIRLVQTPFIPDEGVNEFPRKDIVIYFDPKYPNDALVGVQNPNKLEEWQIYKVPDYGNWLKKEIDLYISLYAGL</sequence>
<gene>
    <name evidence="1" type="ORF">T458_16635</name>
</gene>
<dbReference type="PATRIC" id="fig|1408254.3.peg.3270"/>
<dbReference type="RefSeq" id="WP_023557193.1">
    <property type="nucleotide sequence ID" value="NZ_KI629785.1"/>
</dbReference>
<dbReference type="eggNOG" id="ENOG5033P5J">
    <property type="taxonomic scope" value="Bacteria"/>
</dbReference>
<keyword evidence="2" id="KW-1185">Reference proteome</keyword>
<dbReference type="STRING" id="1408254.T458_16635"/>
<evidence type="ECO:0000313" key="1">
    <source>
        <dbReference type="EMBL" id="EST53821.1"/>
    </source>
</evidence>
<protein>
    <submittedName>
        <fullName evidence="1">Uncharacterized protein</fullName>
    </submittedName>
</protein>
<dbReference type="AlphaFoldDB" id="V6M5D9"/>